<evidence type="ECO:0000259" key="1">
    <source>
        <dbReference type="Pfam" id="PF00582"/>
    </source>
</evidence>
<reference evidence="2 3" key="1">
    <citation type="submission" date="2021-02" db="EMBL/GenBank/DDBJ databases">
        <title>Variation within the Batrachochytrium salamandrivorans European outbreak.</title>
        <authorList>
            <person name="Kelly M."/>
            <person name="Pasmans F."/>
            <person name="Shea T.P."/>
            <person name="Munoz J.F."/>
            <person name="Carranza S."/>
            <person name="Cuomo C.A."/>
            <person name="Martel A."/>
        </authorList>
    </citation>
    <scope>NUCLEOTIDE SEQUENCE [LARGE SCALE GENOMIC DNA]</scope>
    <source>
        <strain evidence="2 3">AMFP18/2</strain>
    </source>
</reference>
<dbReference type="Pfam" id="PF00582">
    <property type="entry name" value="Usp"/>
    <property type="match status" value="1"/>
</dbReference>
<dbReference type="InterPro" id="IPR006016">
    <property type="entry name" value="UspA"/>
</dbReference>
<dbReference type="EMBL" id="JAFCIX010000566">
    <property type="protein sequence ID" value="KAH6587306.1"/>
    <property type="molecule type" value="Genomic_DNA"/>
</dbReference>
<dbReference type="InterPro" id="IPR014729">
    <property type="entry name" value="Rossmann-like_a/b/a_fold"/>
</dbReference>
<accession>A0ABQ8EWL5</accession>
<keyword evidence="3" id="KW-1185">Reference proteome</keyword>
<evidence type="ECO:0000313" key="3">
    <source>
        <dbReference type="Proteomes" id="UP001648503"/>
    </source>
</evidence>
<sequence>MAGPFTVMVAVNNSRAAYDAALHAADLCSRMQTDYKLLIVYCIALNPQQSLPGIDRLERAFNVEIEASAEQEIAECQSTLQDMLSEKVSYEFFVVEGEGETGPVLEKYIKEMHPHTDMFVIGTRNNAGIKRWALGSLSDYCVHHLDIPVVVVKPKSSQ</sequence>
<proteinExistence type="predicted"/>
<dbReference type="InterPro" id="IPR006015">
    <property type="entry name" value="Universal_stress_UspA"/>
</dbReference>
<organism evidence="2 3">
    <name type="scientific">Batrachochytrium salamandrivorans</name>
    <dbReference type="NCBI Taxonomy" id="1357716"/>
    <lineage>
        <taxon>Eukaryota</taxon>
        <taxon>Fungi</taxon>
        <taxon>Fungi incertae sedis</taxon>
        <taxon>Chytridiomycota</taxon>
        <taxon>Chytridiomycota incertae sedis</taxon>
        <taxon>Chytridiomycetes</taxon>
        <taxon>Rhizophydiales</taxon>
        <taxon>Rhizophydiales incertae sedis</taxon>
        <taxon>Batrachochytrium</taxon>
    </lineage>
</organism>
<dbReference type="PRINTS" id="PR01438">
    <property type="entry name" value="UNVRSLSTRESS"/>
</dbReference>
<feature type="domain" description="UspA" evidence="1">
    <location>
        <begin position="6"/>
        <end position="153"/>
    </location>
</feature>
<dbReference type="SUPFAM" id="SSF52402">
    <property type="entry name" value="Adenine nucleotide alpha hydrolases-like"/>
    <property type="match status" value="1"/>
</dbReference>
<name>A0ABQ8EWL5_9FUNG</name>
<dbReference type="Proteomes" id="UP001648503">
    <property type="component" value="Unassembled WGS sequence"/>
</dbReference>
<dbReference type="PANTHER" id="PTHR31964">
    <property type="entry name" value="ADENINE NUCLEOTIDE ALPHA HYDROLASES-LIKE SUPERFAMILY PROTEIN"/>
    <property type="match status" value="1"/>
</dbReference>
<dbReference type="PANTHER" id="PTHR31964:SF113">
    <property type="entry name" value="USPA DOMAIN-CONTAINING PROTEIN"/>
    <property type="match status" value="1"/>
</dbReference>
<comment type="caution">
    <text evidence="2">The sequence shown here is derived from an EMBL/GenBank/DDBJ whole genome shotgun (WGS) entry which is preliminary data.</text>
</comment>
<dbReference type="Gene3D" id="3.40.50.620">
    <property type="entry name" value="HUPs"/>
    <property type="match status" value="1"/>
</dbReference>
<evidence type="ECO:0000313" key="2">
    <source>
        <dbReference type="EMBL" id="KAH6587306.1"/>
    </source>
</evidence>
<gene>
    <name evidence="2" type="ORF">BASA50_001312</name>
</gene>
<protein>
    <recommendedName>
        <fullName evidence="1">UspA domain-containing protein</fullName>
    </recommendedName>
</protein>
<dbReference type="CDD" id="cd23659">
    <property type="entry name" value="USP_At3g01520-like"/>
    <property type="match status" value="1"/>
</dbReference>